<keyword evidence="2" id="KW-1185">Reference proteome</keyword>
<accession>A0AAD5DT34</accession>
<gene>
    <name evidence="1" type="ORF">COHA_002748</name>
</gene>
<dbReference type="Proteomes" id="UP001205105">
    <property type="component" value="Unassembled WGS sequence"/>
</dbReference>
<dbReference type="AlphaFoldDB" id="A0AAD5DT34"/>
<sequence length="751" mass="82105">MTATAAAAAMTTNLKALGHLISAVTSRNWDPSRCRFHNVAEMEEFLTSMTGLDTEAVRLMKEKGMELRAEERMDGDRRVYGRPSAGDHLLQLQARLPPSDGTLVFSTWADASATTIGGRPFLPLLARFDLAPRSMVFKRGAVIRLGHIALPGPTSLNSRRLRLLTAQLLHKSLEVILQPLRDLESSGLHLVDPASGDVRTLQVVRLYHSADIQGYGAQLLVRAHKDAAFPAPGRKVPAAKLADPDAAGAYPRFSEAGVAEVVAQLPGLRAGAREELLKSEGLAEPLGVTNRQAYGDLLDEDSGLSPDAFLVARSGLGGFRYSDPYNCVVPDALHSIRLGLHLYFISLKLRSILSGLLLEQFPNDHQRAQALATLNTALEDISFLGSRVPNGALSYDKASGDEVDVLIKCLPVAMLAVTELDALQPALAEHLDWVALTEREEHDEEGLAEMLALGKRAQRSMNSFERFVELRTIKSYARHEFPEAARRFAAAVYTDTAAWEQTHGAAKQSGSFVNNHGGTDGQMLAHATRAEAAWRVVQDNRGRPGREMAAKRAQRNRTGCLPKSGGIGPVPLAGLLPDASHPALEALLQEFPTLAHLPFSVAAQQEQKGLLLGAQLVTVFRSAGLFYRKRVGGPSSGVMVHVGDDVAASNESDAVWIGRVEAFLSFKGHGNWAFVRWFEEAPQSQRTAPLGLMRLRWCYHERTVPGTSRRGQVPFYDLVQLSHVVEPVFVQEDRSLRGEASAHFFYNHRVR</sequence>
<evidence type="ECO:0000313" key="2">
    <source>
        <dbReference type="Proteomes" id="UP001205105"/>
    </source>
</evidence>
<organism evidence="1 2">
    <name type="scientific">Chlorella ohadii</name>
    <dbReference type="NCBI Taxonomy" id="2649997"/>
    <lineage>
        <taxon>Eukaryota</taxon>
        <taxon>Viridiplantae</taxon>
        <taxon>Chlorophyta</taxon>
        <taxon>core chlorophytes</taxon>
        <taxon>Trebouxiophyceae</taxon>
        <taxon>Chlorellales</taxon>
        <taxon>Chlorellaceae</taxon>
        <taxon>Chlorella clade</taxon>
        <taxon>Chlorella</taxon>
    </lineage>
</organism>
<comment type="caution">
    <text evidence="1">The sequence shown here is derived from an EMBL/GenBank/DDBJ whole genome shotgun (WGS) entry which is preliminary data.</text>
</comment>
<proteinExistence type="predicted"/>
<evidence type="ECO:0000313" key="1">
    <source>
        <dbReference type="EMBL" id="KAI7843505.1"/>
    </source>
</evidence>
<reference evidence="1" key="1">
    <citation type="submission" date="2020-11" db="EMBL/GenBank/DDBJ databases">
        <title>Chlorella ohadii genome sequencing and assembly.</title>
        <authorList>
            <person name="Murik O."/>
            <person name="Treves H."/>
            <person name="Kedem I."/>
            <person name="Shotland Y."/>
            <person name="Kaplan A."/>
        </authorList>
    </citation>
    <scope>NUCLEOTIDE SEQUENCE</scope>
    <source>
        <strain evidence="1">1</strain>
    </source>
</reference>
<name>A0AAD5DT34_9CHLO</name>
<protein>
    <submittedName>
        <fullName evidence="1">Uncharacterized protein</fullName>
    </submittedName>
</protein>
<dbReference type="EMBL" id="JADXDR010000037">
    <property type="protein sequence ID" value="KAI7843505.1"/>
    <property type="molecule type" value="Genomic_DNA"/>
</dbReference>